<proteinExistence type="predicted"/>
<evidence type="ECO:0000313" key="3">
    <source>
        <dbReference type="Proteomes" id="UP000178122"/>
    </source>
</evidence>
<dbReference type="Proteomes" id="UP000178122">
    <property type="component" value="Unassembled WGS sequence"/>
</dbReference>
<protein>
    <recommendedName>
        <fullName evidence="1">YbaK/aminoacyl-tRNA synthetase-associated domain-containing protein</fullName>
    </recommendedName>
</protein>
<dbReference type="CDD" id="cd04332">
    <property type="entry name" value="YbaK_like"/>
    <property type="match status" value="1"/>
</dbReference>
<dbReference type="PANTHER" id="PTHR30411:SF9">
    <property type="entry name" value="MULTIFUNCTIONAL SER_THR-TRNA DEACYLASE PROXP-Y"/>
    <property type="match status" value="1"/>
</dbReference>
<dbReference type="Pfam" id="PF04073">
    <property type="entry name" value="tRNA_edit"/>
    <property type="match status" value="1"/>
</dbReference>
<name>A0A1G1YMY3_9BACT</name>
<evidence type="ECO:0000259" key="1">
    <source>
        <dbReference type="Pfam" id="PF04073"/>
    </source>
</evidence>
<dbReference type="EMBL" id="MHIN01000043">
    <property type="protein sequence ID" value="OGY53651.1"/>
    <property type="molecule type" value="Genomic_DNA"/>
</dbReference>
<dbReference type="AlphaFoldDB" id="A0A1G1YMY3"/>
<gene>
    <name evidence="2" type="ORF">A2912_02330</name>
</gene>
<dbReference type="InterPro" id="IPR007214">
    <property type="entry name" value="YbaK/aa-tRNA-synth-assoc-dom"/>
</dbReference>
<dbReference type="Gene3D" id="3.90.960.10">
    <property type="entry name" value="YbaK/aminoacyl-tRNA synthetase-associated domain"/>
    <property type="match status" value="1"/>
</dbReference>
<evidence type="ECO:0000313" key="2">
    <source>
        <dbReference type="EMBL" id="OGY53651.1"/>
    </source>
</evidence>
<reference evidence="2 3" key="1">
    <citation type="journal article" date="2016" name="Nat. Commun.">
        <title>Thousands of microbial genomes shed light on interconnected biogeochemical processes in an aquifer system.</title>
        <authorList>
            <person name="Anantharaman K."/>
            <person name="Brown C.T."/>
            <person name="Hug L.A."/>
            <person name="Sharon I."/>
            <person name="Castelle C.J."/>
            <person name="Probst A.J."/>
            <person name="Thomas B.C."/>
            <person name="Singh A."/>
            <person name="Wilkins M.J."/>
            <person name="Karaoz U."/>
            <person name="Brodie E.L."/>
            <person name="Williams K.H."/>
            <person name="Hubbard S.S."/>
            <person name="Banfield J.F."/>
        </authorList>
    </citation>
    <scope>NUCLEOTIDE SEQUENCE [LARGE SCALE GENOMIC DNA]</scope>
</reference>
<dbReference type="GO" id="GO:0002161">
    <property type="term" value="F:aminoacyl-tRNA deacylase activity"/>
    <property type="evidence" value="ECO:0007669"/>
    <property type="project" value="InterPro"/>
</dbReference>
<accession>A0A1G1YMY3</accession>
<dbReference type="InterPro" id="IPR036754">
    <property type="entry name" value="YbaK/aa-tRNA-synt-asso_dom_sf"/>
</dbReference>
<dbReference type="SUPFAM" id="SSF55826">
    <property type="entry name" value="YbaK/ProRS associated domain"/>
    <property type="match status" value="1"/>
</dbReference>
<comment type="caution">
    <text evidence="2">The sequence shown here is derived from an EMBL/GenBank/DDBJ whole genome shotgun (WGS) entry which is preliminary data.</text>
</comment>
<sequence length="183" mass="20716">MPIPKHVKTYLDKKMARYDTLVHKTVYTAYDAAQTLRQELKDIAKSLLIAADKAYVIAVVPAHMRLDLGKLKSALKVKKVSIPNEKIMLKVFRVKPGTMTAFGGLHQIEVWVDKSLLKTKDIIISAGSFTDSVRMKVKDFIEMEQAKLANFAKSGGYKLQVKPTILRKKSTKTKKGSRKKKRR</sequence>
<feature type="domain" description="YbaK/aminoacyl-tRNA synthetase-associated" evidence="1">
    <location>
        <begin position="23"/>
        <end position="141"/>
    </location>
</feature>
<organism evidence="2 3">
    <name type="scientific">Candidatus Buchananbacteria bacterium RIFCSPLOWO2_01_FULL_40_23b</name>
    <dbReference type="NCBI Taxonomy" id="1797544"/>
    <lineage>
        <taxon>Bacteria</taxon>
        <taxon>Candidatus Buchananiibacteriota</taxon>
    </lineage>
</organism>
<dbReference type="PANTHER" id="PTHR30411">
    <property type="entry name" value="CYTOPLASMIC PROTEIN"/>
    <property type="match status" value="1"/>
</dbReference>